<keyword evidence="2" id="KW-1185">Reference proteome</keyword>
<organism evidence="1 2">
    <name type="scientific">Diversispora epigaea</name>
    <dbReference type="NCBI Taxonomy" id="1348612"/>
    <lineage>
        <taxon>Eukaryota</taxon>
        <taxon>Fungi</taxon>
        <taxon>Fungi incertae sedis</taxon>
        <taxon>Mucoromycota</taxon>
        <taxon>Glomeromycotina</taxon>
        <taxon>Glomeromycetes</taxon>
        <taxon>Diversisporales</taxon>
        <taxon>Diversisporaceae</taxon>
        <taxon>Diversispora</taxon>
    </lineage>
</organism>
<sequence length="201" mass="23439">MILNLTNIKLETCNKPSIRRLWNLIGNWEINSICVKEIGNNSEKLGVCDFYFNLDQTPDFHQTGLKQNIDITSALISYKRCLYCNYNFHIFTRGKNCKAHTWCLIGKNIMLPYITLHTCNTLMTHESITCEKLSYKKSYNCSRYICQTCFTKNGGHIYFSPGQRKKRTDCTNVYNDEYRMGLRIIGNWILDIGLSSNEELK</sequence>
<reference evidence="1 2" key="1">
    <citation type="submission" date="2018-08" db="EMBL/GenBank/DDBJ databases">
        <title>Genome and evolution of the arbuscular mycorrhizal fungus Diversispora epigaea (formerly Glomus versiforme) and its bacterial endosymbionts.</title>
        <authorList>
            <person name="Sun X."/>
            <person name="Fei Z."/>
            <person name="Harrison M."/>
        </authorList>
    </citation>
    <scope>NUCLEOTIDE SEQUENCE [LARGE SCALE GENOMIC DNA]</scope>
    <source>
        <strain evidence="1 2">IT104</strain>
    </source>
</reference>
<dbReference type="Proteomes" id="UP000266861">
    <property type="component" value="Unassembled WGS sequence"/>
</dbReference>
<evidence type="ECO:0000313" key="1">
    <source>
        <dbReference type="EMBL" id="RHZ76210.1"/>
    </source>
</evidence>
<accession>A0A397IU95</accession>
<protein>
    <submittedName>
        <fullName evidence="1">Uncharacterized protein</fullName>
    </submittedName>
</protein>
<dbReference type="EMBL" id="PQFF01000188">
    <property type="protein sequence ID" value="RHZ76210.1"/>
    <property type="molecule type" value="Genomic_DNA"/>
</dbReference>
<comment type="caution">
    <text evidence="1">The sequence shown here is derived from an EMBL/GenBank/DDBJ whole genome shotgun (WGS) entry which is preliminary data.</text>
</comment>
<dbReference type="OrthoDB" id="2424978at2759"/>
<proteinExistence type="predicted"/>
<gene>
    <name evidence="1" type="ORF">Glove_200g18</name>
</gene>
<dbReference type="AlphaFoldDB" id="A0A397IU95"/>
<evidence type="ECO:0000313" key="2">
    <source>
        <dbReference type="Proteomes" id="UP000266861"/>
    </source>
</evidence>
<name>A0A397IU95_9GLOM</name>